<comment type="caution">
    <text evidence="2">The sequence shown here is derived from an EMBL/GenBank/DDBJ whole genome shotgun (WGS) entry which is preliminary data.</text>
</comment>
<organism evidence="2 3">
    <name type="scientific">Larinioides sclopetarius</name>
    <dbReference type="NCBI Taxonomy" id="280406"/>
    <lineage>
        <taxon>Eukaryota</taxon>
        <taxon>Metazoa</taxon>
        <taxon>Ecdysozoa</taxon>
        <taxon>Arthropoda</taxon>
        <taxon>Chelicerata</taxon>
        <taxon>Arachnida</taxon>
        <taxon>Araneae</taxon>
        <taxon>Araneomorphae</taxon>
        <taxon>Entelegynae</taxon>
        <taxon>Araneoidea</taxon>
        <taxon>Araneidae</taxon>
        <taxon>Larinioides</taxon>
    </lineage>
</organism>
<feature type="region of interest" description="Disordered" evidence="1">
    <location>
        <begin position="1"/>
        <end position="33"/>
    </location>
</feature>
<evidence type="ECO:0000313" key="3">
    <source>
        <dbReference type="Proteomes" id="UP001497382"/>
    </source>
</evidence>
<name>A0AAV2B891_9ARAC</name>
<evidence type="ECO:0000256" key="1">
    <source>
        <dbReference type="SAM" id="MobiDB-lite"/>
    </source>
</evidence>
<accession>A0AAV2B891</accession>
<dbReference type="AlphaFoldDB" id="A0AAV2B891"/>
<proteinExistence type="predicted"/>
<gene>
    <name evidence="2" type="ORF">LARSCL_LOCUS17466</name>
</gene>
<protein>
    <submittedName>
        <fullName evidence="2">Uncharacterized protein</fullName>
    </submittedName>
</protein>
<evidence type="ECO:0000313" key="2">
    <source>
        <dbReference type="EMBL" id="CAL1292100.1"/>
    </source>
</evidence>
<feature type="non-terminal residue" evidence="2">
    <location>
        <position position="33"/>
    </location>
</feature>
<feature type="compositionally biased region" description="Polar residues" evidence="1">
    <location>
        <begin position="1"/>
        <end position="18"/>
    </location>
</feature>
<reference evidence="2 3" key="1">
    <citation type="submission" date="2024-04" db="EMBL/GenBank/DDBJ databases">
        <authorList>
            <person name="Rising A."/>
            <person name="Reimegard J."/>
            <person name="Sonavane S."/>
            <person name="Akerstrom W."/>
            <person name="Nylinder S."/>
            <person name="Hedman E."/>
            <person name="Kallberg Y."/>
        </authorList>
    </citation>
    <scope>NUCLEOTIDE SEQUENCE [LARGE SCALE GENOMIC DNA]</scope>
</reference>
<dbReference type="Proteomes" id="UP001497382">
    <property type="component" value="Unassembled WGS sequence"/>
</dbReference>
<keyword evidence="3" id="KW-1185">Reference proteome</keyword>
<dbReference type="EMBL" id="CAXIEN010000299">
    <property type="protein sequence ID" value="CAL1292100.1"/>
    <property type="molecule type" value="Genomic_DNA"/>
</dbReference>
<sequence length="33" mass="3792">MENYNLTSSGTIKSNSGQEPKLEDKTPRERKRP</sequence>